<dbReference type="AlphaFoldDB" id="A0A7V4TZU1"/>
<protein>
    <submittedName>
        <fullName evidence="2">T9SS type A sorting domain-containing protein</fullName>
    </submittedName>
</protein>
<name>A0A7V4TZU1_CALAY</name>
<dbReference type="Proteomes" id="UP000885779">
    <property type="component" value="Unassembled WGS sequence"/>
</dbReference>
<reference evidence="2" key="1">
    <citation type="journal article" date="2020" name="mSystems">
        <title>Genome- and Community-Level Interaction Insights into Carbon Utilization and Element Cycling Functions of Hydrothermarchaeota in Hydrothermal Sediment.</title>
        <authorList>
            <person name="Zhou Z."/>
            <person name="Liu Y."/>
            <person name="Xu W."/>
            <person name="Pan J."/>
            <person name="Luo Z.H."/>
            <person name="Li M."/>
        </authorList>
    </citation>
    <scope>NUCLEOTIDE SEQUENCE [LARGE SCALE GENOMIC DNA]</scope>
    <source>
        <strain evidence="2">HyVt-577</strain>
    </source>
</reference>
<evidence type="ECO:0000313" key="2">
    <source>
        <dbReference type="EMBL" id="HGY55365.1"/>
    </source>
</evidence>
<dbReference type="NCBIfam" id="TIGR04183">
    <property type="entry name" value="Por_Secre_tail"/>
    <property type="match status" value="1"/>
</dbReference>
<feature type="domain" description="Secretion system C-terminal sorting" evidence="1">
    <location>
        <begin position="43"/>
        <end position="120"/>
    </location>
</feature>
<dbReference type="Pfam" id="PF18962">
    <property type="entry name" value="Por_Secre_tail"/>
    <property type="match status" value="1"/>
</dbReference>
<comment type="caution">
    <text evidence="2">The sequence shown here is derived from an EMBL/GenBank/DDBJ whole genome shotgun (WGS) entry which is preliminary data.</text>
</comment>
<proteinExistence type="predicted"/>
<evidence type="ECO:0000259" key="1">
    <source>
        <dbReference type="Pfam" id="PF18962"/>
    </source>
</evidence>
<gene>
    <name evidence="2" type="ORF">ENK44_06685</name>
</gene>
<accession>A0A7V4TZU1</accession>
<feature type="non-terminal residue" evidence="2">
    <location>
        <position position="1"/>
    </location>
</feature>
<organism evidence="2">
    <name type="scientific">Caldithrix abyssi</name>
    <dbReference type="NCBI Taxonomy" id="187145"/>
    <lineage>
        <taxon>Bacteria</taxon>
        <taxon>Pseudomonadati</taxon>
        <taxon>Calditrichota</taxon>
        <taxon>Calditrichia</taxon>
        <taxon>Calditrichales</taxon>
        <taxon>Calditrichaceae</taxon>
        <taxon>Caldithrix</taxon>
    </lineage>
</organism>
<dbReference type="EMBL" id="DRQG01000064">
    <property type="protein sequence ID" value="HGY55365.1"/>
    <property type="molecule type" value="Genomic_DNA"/>
</dbReference>
<dbReference type="InterPro" id="IPR026444">
    <property type="entry name" value="Secre_tail"/>
</dbReference>
<sequence>KLTNVGTEEDWVPVWPLPESQYITALGDEFNPSIPADFRLNRIYPNPFNPSTTVEYTLDQSGPTTLKVYNVLGQEIVTLLDNEYQTAKTYSKTINMKNQPSGTYFVLLRQGNKSAVKKMLLIK</sequence>